<dbReference type="Pfam" id="PF00753">
    <property type="entry name" value="Lactamase_B"/>
    <property type="match status" value="1"/>
</dbReference>
<dbReference type="InterPro" id="IPR050114">
    <property type="entry name" value="UPF0173_UPF0282_UlaG_hydrolase"/>
</dbReference>
<dbReference type="SUPFAM" id="SSF56281">
    <property type="entry name" value="Metallo-hydrolase/oxidoreductase"/>
    <property type="match status" value="1"/>
</dbReference>
<sequence>MFVCAIAGLGPIRARMSARLTPSEPPHAPKTTATRRRFFGASAIDTRTGVPHPDRVVLSWVGCTTYALAMGGSVFLLDAWVPRLTSVGYVPATPQDLVDLAPEAIFIGHGHFDHAGDAGAIAEATGAVVYGTAEHGAAIHAQVRHPSFATVGLGDATARPGDRHDFSVGPLEVTAIRHLHSARTAPEHPGGSPRFFPRPQPGVILRHPPTPSAFAQSAARLLDAEGGTVLYQFRVPGFALVWHDSSGPLTEHAPHVLDLLARLPPTDVQIGAVQGYNQISNGLRDPRRYIEAIAPGVFVPSHHDNWLPGLTASAATYDGPLRTEFERLSADPPPRLHTMHDPDDYLHPERLTFPL</sequence>
<comment type="caution">
    <text evidence="2">The sequence shown here is derived from an EMBL/GenBank/DDBJ whole genome shotgun (WGS) entry which is preliminary data.</text>
</comment>
<evidence type="ECO:0000313" key="3">
    <source>
        <dbReference type="Proteomes" id="UP001500603"/>
    </source>
</evidence>
<feature type="domain" description="Metallo-beta-lactamase" evidence="1">
    <location>
        <begin position="62"/>
        <end position="233"/>
    </location>
</feature>
<dbReference type="PANTHER" id="PTHR43546:SF3">
    <property type="entry name" value="UPF0173 METAL-DEPENDENT HYDROLASE MJ1163"/>
    <property type="match status" value="1"/>
</dbReference>
<dbReference type="EMBL" id="BAABJM010000002">
    <property type="protein sequence ID" value="GAA5051026.1"/>
    <property type="molecule type" value="Genomic_DNA"/>
</dbReference>
<accession>A0ABP9K7N6</accession>
<gene>
    <name evidence="2" type="ORF">GCM10023318_21940</name>
</gene>
<evidence type="ECO:0000313" key="2">
    <source>
        <dbReference type="EMBL" id="GAA5051026.1"/>
    </source>
</evidence>
<protein>
    <recommendedName>
        <fullName evidence="1">Metallo-beta-lactamase domain-containing protein</fullName>
    </recommendedName>
</protein>
<dbReference type="SMART" id="SM00849">
    <property type="entry name" value="Lactamase_B"/>
    <property type="match status" value="1"/>
</dbReference>
<dbReference type="PANTHER" id="PTHR43546">
    <property type="entry name" value="UPF0173 METAL-DEPENDENT HYDROLASE MJ1163-RELATED"/>
    <property type="match status" value="1"/>
</dbReference>
<dbReference type="InterPro" id="IPR001279">
    <property type="entry name" value="Metallo-B-lactamas"/>
</dbReference>
<dbReference type="Gene3D" id="3.60.15.10">
    <property type="entry name" value="Ribonuclease Z/Hydroxyacylglutathione hydrolase-like"/>
    <property type="match status" value="1"/>
</dbReference>
<keyword evidence="3" id="KW-1185">Reference proteome</keyword>
<proteinExistence type="predicted"/>
<organism evidence="2 3">
    <name type="scientific">Nocardia callitridis</name>
    <dbReference type="NCBI Taxonomy" id="648753"/>
    <lineage>
        <taxon>Bacteria</taxon>
        <taxon>Bacillati</taxon>
        <taxon>Actinomycetota</taxon>
        <taxon>Actinomycetes</taxon>
        <taxon>Mycobacteriales</taxon>
        <taxon>Nocardiaceae</taxon>
        <taxon>Nocardia</taxon>
    </lineage>
</organism>
<dbReference type="Proteomes" id="UP001500603">
    <property type="component" value="Unassembled WGS sequence"/>
</dbReference>
<dbReference type="InterPro" id="IPR036866">
    <property type="entry name" value="RibonucZ/Hydroxyglut_hydro"/>
</dbReference>
<reference evidence="3" key="1">
    <citation type="journal article" date="2019" name="Int. J. Syst. Evol. Microbiol.">
        <title>The Global Catalogue of Microorganisms (GCM) 10K type strain sequencing project: providing services to taxonomists for standard genome sequencing and annotation.</title>
        <authorList>
            <consortium name="The Broad Institute Genomics Platform"/>
            <consortium name="The Broad Institute Genome Sequencing Center for Infectious Disease"/>
            <person name="Wu L."/>
            <person name="Ma J."/>
        </authorList>
    </citation>
    <scope>NUCLEOTIDE SEQUENCE [LARGE SCALE GENOMIC DNA]</scope>
    <source>
        <strain evidence="3">JCM 18298</strain>
    </source>
</reference>
<dbReference type="CDD" id="cd06262">
    <property type="entry name" value="metallo-hydrolase-like_MBL-fold"/>
    <property type="match status" value="1"/>
</dbReference>
<evidence type="ECO:0000259" key="1">
    <source>
        <dbReference type="SMART" id="SM00849"/>
    </source>
</evidence>
<name>A0ABP9K7N6_9NOCA</name>